<feature type="region of interest" description="Disordered" evidence="1">
    <location>
        <begin position="1"/>
        <end position="52"/>
    </location>
</feature>
<comment type="caution">
    <text evidence="2">The sequence shown here is derived from an EMBL/GenBank/DDBJ whole genome shotgun (WGS) entry which is preliminary data.</text>
</comment>
<gene>
    <name evidence="2" type="ORF">EMPG_15553</name>
</gene>
<sequence length="52" mass="6003">MTFLYQKATFDPPEPLPPVQQPLPHRSQPLRPAAKGQERHSSRVKLEMKLPQ</sequence>
<feature type="compositionally biased region" description="Basic and acidic residues" evidence="1">
    <location>
        <begin position="36"/>
        <end position="52"/>
    </location>
</feature>
<feature type="compositionally biased region" description="Pro residues" evidence="1">
    <location>
        <begin position="12"/>
        <end position="21"/>
    </location>
</feature>
<evidence type="ECO:0000313" key="3">
    <source>
        <dbReference type="Proteomes" id="UP000053573"/>
    </source>
</evidence>
<dbReference type="Proteomes" id="UP000053573">
    <property type="component" value="Unassembled WGS sequence"/>
</dbReference>
<evidence type="ECO:0000313" key="2">
    <source>
        <dbReference type="EMBL" id="KLJ09022.1"/>
    </source>
</evidence>
<reference evidence="3" key="1">
    <citation type="journal article" date="2015" name="PLoS Genet.">
        <title>The dynamic genome and transcriptome of the human fungal pathogen Blastomyces and close relative Emmonsia.</title>
        <authorList>
            <person name="Munoz J.F."/>
            <person name="Gauthier G.M."/>
            <person name="Desjardins C.A."/>
            <person name="Gallo J.E."/>
            <person name="Holder J."/>
            <person name="Sullivan T.D."/>
            <person name="Marty A.J."/>
            <person name="Carmen J.C."/>
            <person name="Chen Z."/>
            <person name="Ding L."/>
            <person name="Gujja S."/>
            <person name="Magrini V."/>
            <person name="Misas E."/>
            <person name="Mitreva M."/>
            <person name="Priest M."/>
            <person name="Saif S."/>
            <person name="Whiston E.A."/>
            <person name="Young S."/>
            <person name="Zeng Q."/>
            <person name="Goldman W.E."/>
            <person name="Mardis E.R."/>
            <person name="Taylor J.W."/>
            <person name="McEwen J.G."/>
            <person name="Clay O.K."/>
            <person name="Klein B.S."/>
            <person name="Cuomo C.A."/>
        </authorList>
    </citation>
    <scope>NUCLEOTIDE SEQUENCE [LARGE SCALE GENOMIC DNA]</scope>
    <source>
        <strain evidence="3">UAMH 139</strain>
    </source>
</reference>
<dbReference type="EMBL" id="LDEV01002465">
    <property type="protein sequence ID" value="KLJ09022.1"/>
    <property type="molecule type" value="Genomic_DNA"/>
</dbReference>
<proteinExistence type="predicted"/>
<name>A0A0H1BDB1_9EURO</name>
<evidence type="ECO:0000256" key="1">
    <source>
        <dbReference type="SAM" id="MobiDB-lite"/>
    </source>
</evidence>
<protein>
    <submittedName>
        <fullName evidence="2">Uncharacterized protein</fullName>
    </submittedName>
</protein>
<keyword evidence="3" id="KW-1185">Reference proteome</keyword>
<organism evidence="2 3">
    <name type="scientific">Blastomyces silverae</name>
    <dbReference type="NCBI Taxonomy" id="2060906"/>
    <lineage>
        <taxon>Eukaryota</taxon>
        <taxon>Fungi</taxon>
        <taxon>Dikarya</taxon>
        <taxon>Ascomycota</taxon>
        <taxon>Pezizomycotina</taxon>
        <taxon>Eurotiomycetes</taxon>
        <taxon>Eurotiomycetidae</taxon>
        <taxon>Onygenales</taxon>
        <taxon>Ajellomycetaceae</taxon>
        <taxon>Blastomyces</taxon>
    </lineage>
</organism>
<dbReference type="AlphaFoldDB" id="A0A0H1BDB1"/>
<accession>A0A0H1BDB1</accession>